<reference evidence="1 2" key="1">
    <citation type="submission" date="2023-03" db="EMBL/GenBank/DDBJ databases">
        <title>High recombination rates correlate with genetic variation in Cardiocondyla obscurior ants.</title>
        <authorList>
            <person name="Errbii M."/>
        </authorList>
    </citation>
    <scope>NUCLEOTIDE SEQUENCE [LARGE SCALE GENOMIC DNA]</scope>
    <source>
        <strain evidence="1">Alpha-2009</strain>
        <tissue evidence="1">Whole body</tissue>
    </source>
</reference>
<accession>A0AAW2EM01</accession>
<evidence type="ECO:0000313" key="1">
    <source>
        <dbReference type="EMBL" id="KAL0102862.1"/>
    </source>
</evidence>
<protein>
    <submittedName>
        <fullName evidence="1">Uncharacterized protein</fullName>
    </submittedName>
</protein>
<proteinExistence type="predicted"/>
<dbReference type="AlphaFoldDB" id="A0AAW2EM01"/>
<sequence>METCNKNVEEICNQSRESFQGTEGFARRSKDRLDNRRNAPRRLTSIISLCNRRSASHSYSKPLCRNSTNRCHVHRLLEISISKNRYSAGILNQYKVYCDFLSDSKRIVRKKKKKIKVS</sequence>
<dbReference type="EMBL" id="JADYXP020000022">
    <property type="protein sequence ID" value="KAL0102862.1"/>
    <property type="molecule type" value="Genomic_DNA"/>
</dbReference>
<name>A0AAW2EM01_9HYME</name>
<comment type="caution">
    <text evidence="1">The sequence shown here is derived from an EMBL/GenBank/DDBJ whole genome shotgun (WGS) entry which is preliminary data.</text>
</comment>
<evidence type="ECO:0000313" key="2">
    <source>
        <dbReference type="Proteomes" id="UP001430953"/>
    </source>
</evidence>
<organism evidence="1 2">
    <name type="scientific">Cardiocondyla obscurior</name>
    <dbReference type="NCBI Taxonomy" id="286306"/>
    <lineage>
        <taxon>Eukaryota</taxon>
        <taxon>Metazoa</taxon>
        <taxon>Ecdysozoa</taxon>
        <taxon>Arthropoda</taxon>
        <taxon>Hexapoda</taxon>
        <taxon>Insecta</taxon>
        <taxon>Pterygota</taxon>
        <taxon>Neoptera</taxon>
        <taxon>Endopterygota</taxon>
        <taxon>Hymenoptera</taxon>
        <taxon>Apocrita</taxon>
        <taxon>Aculeata</taxon>
        <taxon>Formicoidea</taxon>
        <taxon>Formicidae</taxon>
        <taxon>Myrmicinae</taxon>
        <taxon>Cardiocondyla</taxon>
    </lineage>
</organism>
<gene>
    <name evidence="1" type="ORF">PUN28_018276</name>
</gene>
<dbReference type="Proteomes" id="UP001430953">
    <property type="component" value="Unassembled WGS sequence"/>
</dbReference>
<keyword evidence="2" id="KW-1185">Reference proteome</keyword>